<dbReference type="EMBL" id="CP034870">
    <property type="protein sequence ID" value="QCI22410.1"/>
    <property type="molecule type" value="Genomic_DNA"/>
</dbReference>
<evidence type="ECO:0000259" key="1">
    <source>
        <dbReference type="Pfam" id="PF02602"/>
    </source>
</evidence>
<feature type="domain" description="Tetrapyrrole biosynthesis uroporphyrinogen III synthase" evidence="1">
    <location>
        <begin position="14"/>
        <end position="102"/>
    </location>
</feature>
<dbReference type="InterPro" id="IPR003754">
    <property type="entry name" value="4pyrrol_synth_uPrphyn_synth"/>
</dbReference>
<dbReference type="GO" id="GO:0004852">
    <property type="term" value="F:uroporphyrinogen-III synthase activity"/>
    <property type="evidence" value="ECO:0007669"/>
    <property type="project" value="InterPro"/>
</dbReference>
<dbReference type="SUPFAM" id="SSF69618">
    <property type="entry name" value="HemD-like"/>
    <property type="match status" value="1"/>
</dbReference>
<dbReference type="Pfam" id="PF02602">
    <property type="entry name" value="HEM4"/>
    <property type="match status" value="1"/>
</dbReference>
<reference evidence="2 3" key="1">
    <citation type="submission" date="2018-12" db="EMBL/GenBank/DDBJ databases">
        <authorList>
            <person name="Chong R.A."/>
        </authorList>
    </citation>
    <scope>NUCLEOTIDE SEQUENCE [LARGE SCALE GENOMIC DNA]</scope>
    <source>
        <strain evidence="2 3">Lps</strain>
    </source>
</reference>
<evidence type="ECO:0000313" key="2">
    <source>
        <dbReference type="EMBL" id="QCI22410.1"/>
    </source>
</evidence>
<dbReference type="InterPro" id="IPR036108">
    <property type="entry name" value="4pyrrol_syn_uPrphyn_synt_sf"/>
</dbReference>
<dbReference type="Gene3D" id="3.40.50.10090">
    <property type="match status" value="1"/>
</dbReference>
<dbReference type="AlphaFoldDB" id="A0A4D6Y9E2"/>
<gene>
    <name evidence="2" type="ORF">D9V70_03045</name>
</gene>
<sequence>MKILVIKPVVSGKKLVKKLKKIGINSWNFSFFDFFPSNSSINLSNKINELYKSNIIVLFSKQSVYYTNLYLNTNNLKWPDSVKYFTIGKSTALFLYKYIKKKFFFLYTKIAKVC</sequence>
<accession>A0A4D6Y9E2</accession>
<evidence type="ECO:0000313" key="3">
    <source>
        <dbReference type="Proteomes" id="UP000298564"/>
    </source>
</evidence>
<name>A0A4D6Y9E2_9GAMM</name>
<organism evidence="2 3">
    <name type="scientific">Buchnera aphidicola</name>
    <name type="common">Lipaphis pseudobrassicae</name>
    <dbReference type="NCBI Taxonomy" id="1258543"/>
    <lineage>
        <taxon>Bacteria</taxon>
        <taxon>Pseudomonadati</taxon>
        <taxon>Pseudomonadota</taxon>
        <taxon>Gammaproteobacteria</taxon>
        <taxon>Enterobacterales</taxon>
        <taxon>Erwiniaceae</taxon>
        <taxon>Buchnera</taxon>
    </lineage>
</organism>
<protein>
    <submittedName>
        <fullName evidence="2">Uroporphyrinogen-III synthase</fullName>
    </submittedName>
</protein>
<dbReference type="GO" id="GO:0033014">
    <property type="term" value="P:tetrapyrrole biosynthetic process"/>
    <property type="evidence" value="ECO:0007669"/>
    <property type="project" value="InterPro"/>
</dbReference>
<reference evidence="2 3" key="2">
    <citation type="submission" date="2019-05" db="EMBL/GenBank/DDBJ databases">
        <title>Genome evolution of the obligate endosymbiont Buchnera aphidicola.</title>
        <authorList>
            <person name="Moran N.A."/>
        </authorList>
    </citation>
    <scope>NUCLEOTIDE SEQUENCE [LARGE SCALE GENOMIC DNA]</scope>
    <source>
        <strain evidence="2 3">Lps</strain>
    </source>
</reference>
<dbReference type="RefSeq" id="WP_158356251.1">
    <property type="nucleotide sequence ID" value="NZ_CP034870.1"/>
</dbReference>
<dbReference type="Proteomes" id="UP000298564">
    <property type="component" value="Chromosome"/>
</dbReference>
<proteinExistence type="predicted"/>